<keyword evidence="1" id="KW-0175">Coiled coil</keyword>
<keyword evidence="4" id="KW-1185">Reference proteome</keyword>
<dbReference type="RefSeq" id="WP_188992300.1">
    <property type="nucleotide sequence ID" value="NZ_BMHP01000002.1"/>
</dbReference>
<dbReference type="Proteomes" id="UP000612456">
    <property type="component" value="Unassembled WGS sequence"/>
</dbReference>
<reference evidence="3" key="1">
    <citation type="journal article" date="2014" name="Int. J. Syst. Evol. Microbiol.">
        <title>Complete genome sequence of Corynebacterium casei LMG S-19264T (=DSM 44701T), isolated from a smear-ripened cheese.</title>
        <authorList>
            <consortium name="US DOE Joint Genome Institute (JGI-PGF)"/>
            <person name="Walter F."/>
            <person name="Albersmeier A."/>
            <person name="Kalinowski J."/>
            <person name="Ruckert C."/>
        </authorList>
    </citation>
    <scope>NUCLEOTIDE SEQUENCE</scope>
    <source>
        <strain evidence="3">CGMCC 1.15178</strain>
    </source>
</reference>
<proteinExistence type="predicted"/>
<gene>
    <name evidence="3" type="ORF">GCM10010911_25040</name>
</gene>
<feature type="coiled-coil region" evidence="1">
    <location>
        <begin position="448"/>
        <end position="475"/>
    </location>
</feature>
<evidence type="ECO:0000313" key="3">
    <source>
        <dbReference type="EMBL" id="GGD66256.1"/>
    </source>
</evidence>
<reference evidence="3" key="2">
    <citation type="submission" date="2020-09" db="EMBL/GenBank/DDBJ databases">
        <authorList>
            <person name="Sun Q."/>
            <person name="Zhou Y."/>
        </authorList>
    </citation>
    <scope>NUCLEOTIDE SEQUENCE</scope>
    <source>
        <strain evidence="3">CGMCC 1.15178</strain>
    </source>
</reference>
<feature type="compositionally biased region" description="Polar residues" evidence="2">
    <location>
        <begin position="28"/>
        <end position="52"/>
    </location>
</feature>
<accession>A0A916YYS0</accession>
<organism evidence="3 4">
    <name type="scientific">Paenibacillus nasutitermitis</name>
    <dbReference type="NCBI Taxonomy" id="1652958"/>
    <lineage>
        <taxon>Bacteria</taxon>
        <taxon>Bacillati</taxon>
        <taxon>Bacillota</taxon>
        <taxon>Bacilli</taxon>
        <taxon>Bacillales</taxon>
        <taxon>Paenibacillaceae</taxon>
        <taxon>Paenibacillus</taxon>
    </lineage>
</organism>
<dbReference type="Gene3D" id="2.60.120.260">
    <property type="entry name" value="Galactose-binding domain-like"/>
    <property type="match status" value="2"/>
</dbReference>
<evidence type="ECO:0000313" key="4">
    <source>
        <dbReference type="Proteomes" id="UP000612456"/>
    </source>
</evidence>
<feature type="region of interest" description="Disordered" evidence="2">
    <location>
        <begin position="28"/>
        <end position="56"/>
    </location>
</feature>
<dbReference type="InterPro" id="IPR006059">
    <property type="entry name" value="SBP"/>
</dbReference>
<dbReference type="InterPro" id="IPR050490">
    <property type="entry name" value="Bact_solute-bd_prot1"/>
</dbReference>
<dbReference type="SUPFAM" id="SSF53850">
    <property type="entry name" value="Periplasmic binding protein-like II"/>
    <property type="match status" value="1"/>
</dbReference>
<dbReference type="AlphaFoldDB" id="A0A916YYS0"/>
<dbReference type="PANTHER" id="PTHR43649:SF27">
    <property type="entry name" value="EXTRACELLULAR SOLUTE-BINDING PROTEIN FAMILY 1"/>
    <property type="match status" value="1"/>
</dbReference>
<protein>
    <submittedName>
        <fullName evidence="3">ABC transporter substrate-binding protein</fullName>
    </submittedName>
</protein>
<name>A0A916YYS0_9BACL</name>
<evidence type="ECO:0000256" key="1">
    <source>
        <dbReference type="SAM" id="Coils"/>
    </source>
</evidence>
<comment type="caution">
    <text evidence="3">The sequence shown here is derived from an EMBL/GenBank/DDBJ whole genome shotgun (WGS) entry which is preliminary data.</text>
</comment>
<dbReference type="EMBL" id="BMHP01000002">
    <property type="protein sequence ID" value="GGD66256.1"/>
    <property type="molecule type" value="Genomic_DNA"/>
</dbReference>
<dbReference type="Gene3D" id="3.40.190.10">
    <property type="entry name" value="Periplasmic binding protein-like II"/>
    <property type="match status" value="1"/>
</dbReference>
<dbReference type="PANTHER" id="PTHR43649">
    <property type="entry name" value="ARABINOSE-BINDING PROTEIN-RELATED"/>
    <property type="match status" value="1"/>
</dbReference>
<evidence type="ECO:0000256" key="2">
    <source>
        <dbReference type="SAM" id="MobiDB-lite"/>
    </source>
</evidence>
<sequence length="995" mass="112787">MASRNTKKICCLLAIVILIMTIIGTPRSPQGSSTAYATNQTPSGADDNQTRLQPAALPDRTEPFYYEVRQVWEKEGVPSGTVTMDIPAGKWARKSDDALLGSYQGESGTLTFAKSKGWVEYKVNVEREGLYELDATYVPVVAEDSGGLQRIMLAIQVNGEYPYAEAHSMTLERSFRDRKPDKFDEDGNQMRSLIEETTVWSTKPLKDIEGAYAQAPLWHFKKGLNTIRIEALMQPLALKSLTLKPQEAVPAYQEVKQTVSAPAAGHGAVIEIEAEQFSAKNSSSIQVQYNRDPLTMPASPKTIRFNTMGGWSWYKGGQAVTWEFDVPEDGLYQLGMRANQNFRSNLSVFRTVTIDGKVPFRELLRYPFPYHSGWGGVTLQDEEGSPYEFYLSKGHHTLGLEANYEPYMPLLVQMDHMLDEFRAVSTDIRTATGNREDRYRVWDVEKDIPGLTDRLQALQQQLTQLSERMTGINGKRDSVSQSFLSSAKDLGDLLDHPDAIPSSQLTIGTLQEKLINQRKDLMDSPLELDRIVITAAGSEFPRMKANWWEKSKGLVSSLLYSFDDRNSISRSRKDNEINVWMFWGRDYVNELQQLADEKFTPKSGVKVKINLVQSSDLLILGNAAGIVPDVALGVPSGMPFELAVRHAAYDLSKLPGGEELLQRYSPGTLQPYYYDGGYYGVPETMNFKVLFYRKDILKQLGLSVPDTWNDVYEMLPTLLQNEYNFYVDPADFSYLFLQNGADLYTPDGLATGLDKPEAFDAFKRWTDLFNMHGLERQVQSFYNQFRKGTIPIGISDFNQYMQLLVAAPEIMEDWAIAPVPGTVEKDGTVSRWIGGSQSVSSMMFKAASEKKRDHAWEFLQWYLSAETQTEFGLNLEQYNGETFRWNSANAKAFANMPWNPDDLNVFLDQWQWMKEFPNVPGGYMSGRELGFAWNRAVIDGETPRVSLEKAVREINRELVRKQREFHIVDDNGKVLKPLKLPQPMEPWKGAERYVK</sequence>
<dbReference type="Pfam" id="PF01547">
    <property type="entry name" value="SBP_bac_1"/>
    <property type="match status" value="1"/>
</dbReference>